<dbReference type="CDD" id="cd11524">
    <property type="entry name" value="SYLF"/>
    <property type="match status" value="1"/>
</dbReference>
<feature type="chain" id="PRO_5008393948" evidence="1">
    <location>
        <begin position="22"/>
        <end position="200"/>
    </location>
</feature>
<proteinExistence type="predicted"/>
<reference evidence="5 6" key="1">
    <citation type="submission" date="2016-04" db="EMBL/GenBank/DDBJ databases">
        <title>Reclassification of Paraburkholderia panaciterrae (Farh et al. 2015) Dobritsa &amp; Samadpour 2016 as a later homotypic synonym of Paraburkholderia ginsengiterrae (Farh et al. 2015) Dobritsa &amp; Samadpour 2016.</title>
        <authorList>
            <person name="Dobritsa A.P."/>
            <person name="Kutumbaka K."/>
            <person name="Samadpour M."/>
        </authorList>
    </citation>
    <scope>NUCLEOTIDE SEQUENCE [LARGE SCALE GENOMIC DNA]</scope>
    <source>
        <strain evidence="4 6">DCY85</strain>
        <strain evidence="3 5">DCY85-1</strain>
    </source>
</reference>
<dbReference type="OrthoDB" id="198978at2"/>
<accession>A0A1A9NFF3</accession>
<dbReference type="Proteomes" id="UP000077961">
    <property type="component" value="Unassembled WGS sequence"/>
</dbReference>
<feature type="domain" description="Ysc84 actin-binding" evidence="2">
    <location>
        <begin position="109"/>
        <end position="193"/>
    </location>
</feature>
<evidence type="ECO:0000259" key="2">
    <source>
        <dbReference type="Pfam" id="PF04366"/>
    </source>
</evidence>
<dbReference type="PROSITE" id="PS51257">
    <property type="entry name" value="PROKAR_LIPOPROTEIN"/>
    <property type="match status" value="1"/>
</dbReference>
<dbReference type="InterPro" id="IPR007461">
    <property type="entry name" value="Ysc84_actin-binding"/>
</dbReference>
<keyword evidence="1" id="KW-0732">Signal</keyword>
<protein>
    <submittedName>
        <fullName evidence="4">Twin-arginine translocation pathway signal protein</fullName>
    </submittedName>
</protein>
<comment type="caution">
    <text evidence="4">The sequence shown here is derived from an EMBL/GenBank/DDBJ whole genome shotgun (WGS) entry which is preliminary data.</text>
</comment>
<name>A0A1A9NFF3_9BURK</name>
<evidence type="ECO:0000313" key="5">
    <source>
        <dbReference type="Proteomes" id="UP000077961"/>
    </source>
</evidence>
<dbReference type="EMBL" id="LXJZ01000009">
    <property type="protein sequence ID" value="OAJ63906.1"/>
    <property type="molecule type" value="Genomic_DNA"/>
</dbReference>
<evidence type="ECO:0000256" key="1">
    <source>
        <dbReference type="SAM" id="SignalP"/>
    </source>
</evidence>
<evidence type="ECO:0000313" key="4">
    <source>
        <dbReference type="EMBL" id="OAJ65227.1"/>
    </source>
</evidence>
<dbReference type="EMBL" id="LXKA01000055">
    <property type="protein sequence ID" value="OAJ65227.1"/>
    <property type="molecule type" value="Genomic_DNA"/>
</dbReference>
<dbReference type="STRING" id="1462993.A6V36_17470"/>
<organism evidence="4 6">
    <name type="scientific">Paraburkholderia ginsengiterrae</name>
    <dbReference type="NCBI Taxonomy" id="1462993"/>
    <lineage>
        <taxon>Bacteria</taxon>
        <taxon>Pseudomonadati</taxon>
        <taxon>Pseudomonadota</taxon>
        <taxon>Betaproteobacteria</taxon>
        <taxon>Burkholderiales</taxon>
        <taxon>Burkholderiaceae</taxon>
        <taxon>Paraburkholderia</taxon>
    </lineage>
</organism>
<evidence type="ECO:0000313" key="3">
    <source>
        <dbReference type="EMBL" id="OAJ63906.1"/>
    </source>
</evidence>
<dbReference type="AlphaFoldDB" id="A0A1A9NFF3"/>
<sequence>MIHHVRNLAMLALLAILAACGATQQSAMMDSGGPTQTVAQADPTLDADCKAALASLYAGTPHAQELGQQAKGILVFPQVIRAGFIGGAAHGAGILYENGKATGSYATTSGTFGLQAGVQTYAYAMFFMTDHELNDLKTSSGFSVGVAPTIVIADQGAAKNLNTTTLSSEIYAFIFDQKGLMAGLGLAGNKITKIREFAPS</sequence>
<gene>
    <name evidence="3" type="ORF">A6V36_17470</name>
    <name evidence="4" type="ORF">A6V37_15905</name>
</gene>
<dbReference type="RefSeq" id="WP_064265039.1">
    <property type="nucleotide sequence ID" value="NZ_LXJZ01000009.1"/>
</dbReference>
<keyword evidence="5" id="KW-1185">Reference proteome</keyword>
<feature type="signal peptide" evidence="1">
    <location>
        <begin position="1"/>
        <end position="21"/>
    </location>
</feature>
<dbReference type="Pfam" id="PF04366">
    <property type="entry name" value="Ysc84"/>
    <property type="match status" value="1"/>
</dbReference>
<evidence type="ECO:0000313" key="6">
    <source>
        <dbReference type="Proteomes" id="UP000078116"/>
    </source>
</evidence>
<dbReference type="Proteomes" id="UP000078116">
    <property type="component" value="Unassembled WGS sequence"/>
</dbReference>